<protein>
    <submittedName>
        <fullName evidence="8">NAC domain-containing protein 91-like</fullName>
    </submittedName>
</protein>
<dbReference type="PROSITE" id="PS51005">
    <property type="entry name" value="NAC"/>
    <property type="match status" value="1"/>
</dbReference>
<dbReference type="SUPFAM" id="SSF101941">
    <property type="entry name" value="NAC domain"/>
    <property type="match status" value="1"/>
</dbReference>
<keyword evidence="1" id="KW-0805">Transcription regulation</keyword>
<dbReference type="RefSeq" id="XP_022770664.1">
    <property type="nucleotide sequence ID" value="XM_022914929.1"/>
</dbReference>
<keyword evidence="4" id="KW-0539">Nucleus</keyword>
<keyword evidence="7" id="KW-1185">Reference proteome</keyword>
<dbReference type="PANTHER" id="PTHR31744:SF77">
    <property type="entry name" value="PROTEIN FEZ"/>
    <property type="match status" value="1"/>
</dbReference>
<dbReference type="GO" id="GO:0003677">
    <property type="term" value="F:DNA binding"/>
    <property type="evidence" value="ECO:0007669"/>
    <property type="project" value="UniProtKB-KW"/>
</dbReference>
<evidence type="ECO:0000256" key="5">
    <source>
        <dbReference type="SAM" id="MobiDB-lite"/>
    </source>
</evidence>
<evidence type="ECO:0000259" key="6">
    <source>
        <dbReference type="PROSITE" id="PS51005"/>
    </source>
</evidence>
<organism evidence="7 8">
    <name type="scientific">Durio zibethinus</name>
    <name type="common">Durian</name>
    <dbReference type="NCBI Taxonomy" id="66656"/>
    <lineage>
        <taxon>Eukaryota</taxon>
        <taxon>Viridiplantae</taxon>
        <taxon>Streptophyta</taxon>
        <taxon>Embryophyta</taxon>
        <taxon>Tracheophyta</taxon>
        <taxon>Spermatophyta</taxon>
        <taxon>Magnoliopsida</taxon>
        <taxon>eudicotyledons</taxon>
        <taxon>Gunneridae</taxon>
        <taxon>Pentapetalae</taxon>
        <taxon>rosids</taxon>
        <taxon>malvids</taxon>
        <taxon>Malvales</taxon>
        <taxon>Malvaceae</taxon>
        <taxon>Helicteroideae</taxon>
        <taxon>Durio</taxon>
    </lineage>
</organism>
<evidence type="ECO:0000256" key="4">
    <source>
        <dbReference type="ARBA" id="ARBA00023242"/>
    </source>
</evidence>
<keyword evidence="3" id="KW-0804">Transcription</keyword>
<dbReference type="InterPro" id="IPR003441">
    <property type="entry name" value="NAC-dom"/>
</dbReference>
<dbReference type="OrthoDB" id="774757at2759"/>
<dbReference type="InterPro" id="IPR036093">
    <property type="entry name" value="NAC_dom_sf"/>
</dbReference>
<sequence>MQSFSTSILEGGYFGNLDAMNYVKGFRFHPTDEEAMELLWDKIEHDSDSIVQVGDSSVRVITQLKDICEFEPWELPGRSELGSGDNVWYFFSSPRYKYRNSKRKNRVTKRGYWKPTGKPHETVITYDGKEIIGSRHTLVFYQGRVSDKKKNENRTPWVMHELTLSLPNQKSLALCKLKKKYGKVDVSRGDEGQSSHPLPSSLENHCTNNAIPKDQLNSNGVLTESEAFTEYSGIQSQSTTNEQDDDEFVGSLLIDNDEIYSKHPYFVDENEGNKLSSTYNLQIHVADNDIPKHQEGFCELINQKPKAPNECVGTLDEVRTSEYDNSSWSSILTANDQTYSKEGSRLFAEIEGSSLALENHMKVDSIPMECPEFDELLRKGIFVAELVEPLPEAPKNSDGDQNHQFSTNEQDDEFWNSILFPTDEVEAYPEVLRSKQQNLADKNDGFNFSMSIVESPNDPFRMGSTRKRPRIESEGLTSKEDIEATPALEKKYCFNTEQAQADSYNKGALEYDGNVTYN</sequence>
<name>A0A6P6B0N3_DURZI</name>
<evidence type="ECO:0000313" key="7">
    <source>
        <dbReference type="Proteomes" id="UP000515121"/>
    </source>
</evidence>
<feature type="domain" description="NAC" evidence="6">
    <location>
        <begin position="22"/>
        <end position="180"/>
    </location>
</feature>
<proteinExistence type="predicted"/>
<gene>
    <name evidence="8" type="primary">LOC111313991</name>
</gene>
<evidence type="ECO:0000313" key="8">
    <source>
        <dbReference type="RefSeq" id="XP_022770664.1"/>
    </source>
</evidence>
<dbReference type="PANTHER" id="PTHR31744">
    <property type="entry name" value="PROTEIN CUP-SHAPED COTYLEDON 2-RELATED"/>
    <property type="match status" value="1"/>
</dbReference>
<dbReference type="Pfam" id="PF02365">
    <property type="entry name" value="NAM"/>
    <property type="match status" value="1"/>
</dbReference>
<dbReference type="Gene3D" id="2.170.150.80">
    <property type="entry name" value="NAC domain"/>
    <property type="match status" value="1"/>
</dbReference>
<evidence type="ECO:0000256" key="2">
    <source>
        <dbReference type="ARBA" id="ARBA00023125"/>
    </source>
</evidence>
<evidence type="ECO:0000256" key="3">
    <source>
        <dbReference type="ARBA" id="ARBA00023163"/>
    </source>
</evidence>
<reference evidence="8" key="1">
    <citation type="submission" date="2025-08" db="UniProtKB">
        <authorList>
            <consortium name="RefSeq"/>
        </authorList>
    </citation>
    <scope>IDENTIFICATION</scope>
    <source>
        <tissue evidence="8">Fruit stalk</tissue>
    </source>
</reference>
<dbReference type="GO" id="GO:0006355">
    <property type="term" value="P:regulation of DNA-templated transcription"/>
    <property type="evidence" value="ECO:0007669"/>
    <property type="project" value="InterPro"/>
</dbReference>
<feature type="compositionally biased region" description="Polar residues" evidence="5">
    <location>
        <begin position="194"/>
        <end position="209"/>
    </location>
</feature>
<evidence type="ECO:0000256" key="1">
    <source>
        <dbReference type="ARBA" id="ARBA00023015"/>
    </source>
</evidence>
<dbReference type="KEGG" id="dzi:111313991"/>
<dbReference type="AlphaFoldDB" id="A0A6P6B0N3"/>
<dbReference type="GeneID" id="111313991"/>
<accession>A0A6P6B0N3</accession>
<keyword evidence="2" id="KW-0238">DNA-binding</keyword>
<feature type="region of interest" description="Disordered" evidence="5">
    <location>
        <begin position="185"/>
        <end position="209"/>
    </location>
</feature>
<dbReference type="Proteomes" id="UP000515121">
    <property type="component" value="Unplaced"/>
</dbReference>